<evidence type="ECO:0000313" key="3">
    <source>
        <dbReference type="EMBL" id="CAI2385521.1"/>
    </source>
</evidence>
<feature type="region of interest" description="Disordered" evidence="1">
    <location>
        <begin position="1"/>
        <end position="72"/>
    </location>
</feature>
<evidence type="ECO:0000256" key="1">
    <source>
        <dbReference type="SAM" id="MobiDB-lite"/>
    </source>
</evidence>
<evidence type="ECO:0000313" key="2">
    <source>
        <dbReference type="EMBL" id="CAI2385054.1"/>
    </source>
</evidence>
<feature type="compositionally biased region" description="Basic residues" evidence="1">
    <location>
        <begin position="9"/>
        <end position="27"/>
    </location>
</feature>
<dbReference type="Proteomes" id="UP001295684">
    <property type="component" value="Unassembled WGS sequence"/>
</dbReference>
<feature type="compositionally biased region" description="Basic residues" evidence="1">
    <location>
        <begin position="50"/>
        <end position="60"/>
    </location>
</feature>
<gene>
    <name evidence="2" type="ORF">ECRASSUSDP1_LOCUS26596</name>
    <name evidence="3" type="ORF">ECRASSUSDP1_LOCUS27091</name>
</gene>
<feature type="compositionally biased region" description="Basic and acidic residues" evidence="1">
    <location>
        <begin position="61"/>
        <end position="72"/>
    </location>
</feature>
<dbReference type="AlphaFoldDB" id="A0AAD2D899"/>
<name>A0AAD2D899_EUPCR</name>
<feature type="compositionally biased region" description="Basic and acidic residues" evidence="1">
    <location>
        <begin position="28"/>
        <end position="49"/>
    </location>
</feature>
<proteinExistence type="predicted"/>
<organism evidence="2 4">
    <name type="scientific">Euplotes crassus</name>
    <dbReference type="NCBI Taxonomy" id="5936"/>
    <lineage>
        <taxon>Eukaryota</taxon>
        <taxon>Sar</taxon>
        <taxon>Alveolata</taxon>
        <taxon>Ciliophora</taxon>
        <taxon>Intramacronucleata</taxon>
        <taxon>Spirotrichea</taxon>
        <taxon>Hypotrichia</taxon>
        <taxon>Euplotida</taxon>
        <taxon>Euplotidae</taxon>
        <taxon>Moneuplotes</taxon>
    </lineage>
</organism>
<accession>A0AAD2D899</accession>
<keyword evidence="4" id="KW-1185">Reference proteome</keyword>
<reference evidence="2" key="1">
    <citation type="submission" date="2023-07" db="EMBL/GenBank/DDBJ databases">
        <authorList>
            <consortium name="AG Swart"/>
            <person name="Singh M."/>
            <person name="Singh A."/>
            <person name="Seah K."/>
            <person name="Emmerich C."/>
        </authorList>
    </citation>
    <scope>NUCLEOTIDE SEQUENCE</scope>
    <source>
        <strain evidence="2">DP1</strain>
    </source>
</reference>
<dbReference type="EMBL" id="CAMPGE010027421">
    <property type="protein sequence ID" value="CAI2385054.1"/>
    <property type="molecule type" value="Genomic_DNA"/>
</dbReference>
<comment type="caution">
    <text evidence="2">The sequence shown here is derived from an EMBL/GenBank/DDBJ whole genome shotgun (WGS) entry which is preliminary data.</text>
</comment>
<protein>
    <submittedName>
        <fullName evidence="2">Uncharacterized protein</fullName>
    </submittedName>
</protein>
<dbReference type="EMBL" id="CAMPGE010027943">
    <property type="protein sequence ID" value="CAI2385521.1"/>
    <property type="molecule type" value="Genomic_DNA"/>
</dbReference>
<sequence>MGKIAAYNRPKKNVKKEKTMKKRNIKRSRGEVQKKTISAREHMKNVREQKKLKRMLKRQQRKEERKNEMKVD</sequence>
<evidence type="ECO:0000313" key="4">
    <source>
        <dbReference type="Proteomes" id="UP001295684"/>
    </source>
</evidence>